<feature type="chain" id="PRO_5039924584" description="UDP-glucuronosyltransferase" evidence="4">
    <location>
        <begin position="18"/>
        <end position="279"/>
    </location>
</feature>
<reference evidence="5" key="1">
    <citation type="submission" date="2021-03" db="EMBL/GenBank/DDBJ databases">
        <title>Chromosome level genome of the anhydrobiotic midge Polypedilum vanderplanki.</title>
        <authorList>
            <person name="Yoshida Y."/>
            <person name="Kikawada T."/>
            <person name="Gusev O."/>
        </authorList>
    </citation>
    <scope>NUCLEOTIDE SEQUENCE</scope>
    <source>
        <strain evidence="5">NIAS01</strain>
        <tissue evidence="5">Whole body or cell culture</tissue>
    </source>
</reference>
<evidence type="ECO:0000313" key="5">
    <source>
        <dbReference type="EMBL" id="KAG5678234.1"/>
    </source>
</evidence>
<dbReference type="GO" id="GO:0008194">
    <property type="term" value="F:UDP-glycosyltransferase activity"/>
    <property type="evidence" value="ECO:0007669"/>
    <property type="project" value="TreeGrafter"/>
</dbReference>
<keyword evidence="2" id="KW-0328">Glycosyltransferase</keyword>
<comment type="caution">
    <text evidence="5">The sequence shown here is derived from an EMBL/GenBank/DDBJ whole genome shotgun (WGS) entry which is preliminary data.</text>
</comment>
<dbReference type="SUPFAM" id="SSF53756">
    <property type="entry name" value="UDP-Glycosyltransferase/glycogen phosphorylase"/>
    <property type="match status" value="1"/>
</dbReference>
<evidence type="ECO:0000256" key="1">
    <source>
        <dbReference type="ARBA" id="ARBA00009995"/>
    </source>
</evidence>
<dbReference type="PANTHER" id="PTHR48043">
    <property type="entry name" value="EG:EG0003.4 PROTEIN-RELATED"/>
    <property type="match status" value="1"/>
</dbReference>
<keyword evidence="4" id="KW-0732">Signal</keyword>
<dbReference type="PANTHER" id="PTHR48043:SF145">
    <property type="entry name" value="FI06409P-RELATED"/>
    <property type="match status" value="1"/>
</dbReference>
<dbReference type="Gene3D" id="3.40.50.2000">
    <property type="entry name" value="Glycogen Phosphorylase B"/>
    <property type="match status" value="1"/>
</dbReference>
<keyword evidence="3" id="KW-0808">Transferase</keyword>
<organism evidence="5 6">
    <name type="scientific">Polypedilum vanderplanki</name>
    <name type="common">Sleeping chironomid midge</name>
    <dbReference type="NCBI Taxonomy" id="319348"/>
    <lineage>
        <taxon>Eukaryota</taxon>
        <taxon>Metazoa</taxon>
        <taxon>Ecdysozoa</taxon>
        <taxon>Arthropoda</taxon>
        <taxon>Hexapoda</taxon>
        <taxon>Insecta</taxon>
        <taxon>Pterygota</taxon>
        <taxon>Neoptera</taxon>
        <taxon>Endopterygota</taxon>
        <taxon>Diptera</taxon>
        <taxon>Nematocera</taxon>
        <taxon>Chironomoidea</taxon>
        <taxon>Chironomidae</taxon>
        <taxon>Chironominae</taxon>
        <taxon>Polypedilum</taxon>
        <taxon>Polypedilum</taxon>
    </lineage>
</organism>
<evidence type="ECO:0000256" key="4">
    <source>
        <dbReference type="SAM" id="SignalP"/>
    </source>
</evidence>
<name>A0A9J6C868_POLVA</name>
<dbReference type="Proteomes" id="UP001107558">
    <property type="component" value="Chromosome 2"/>
</dbReference>
<gene>
    <name evidence="5" type="ORF">PVAND_007926</name>
</gene>
<evidence type="ECO:0000313" key="6">
    <source>
        <dbReference type="Proteomes" id="UP001107558"/>
    </source>
</evidence>
<evidence type="ECO:0008006" key="7">
    <source>
        <dbReference type="Google" id="ProtNLM"/>
    </source>
</evidence>
<comment type="similarity">
    <text evidence="1">Belongs to the UDP-glycosyltransferase family.</text>
</comment>
<dbReference type="AlphaFoldDB" id="A0A9J6C868"/>
<accession>A0A9J6C868</accession>
<evidence type="ECO:0000256" key="3">
    <source>
        <dbReference type="ARBA" id="ARBA00022679"/>
    </source>
</evidence>
<proteinExistence type="inferred from homology"/>
<keyword evidence="6" id="KW-1185">Reference proteome</keyword>
<dbReference type="InterPro" id="IPR050271">
    <property type="entry name" value="UDP-glycosyltransferase"/>
</dbReference>
<sequence>MLTKLNLILVFLNYSKGANILAIFPTPSISHQVVYQTLARDLISRGHYLTILTPSPVKINNPNVTEIDLSETYELFHNLFNFAEFKDFRNDEIGFIRKASVIFEQLMNVQLSHPQVKELINGKGKFHFDLMIIEHTGYFPMLAFAEIYDCPVIGITSFEAPGFTYQMFGNEANIIIHPEQNLPFISSELTFIQRWKIIKSSFMMIAALLIPPSPLQKLNDVLSNHFPDVTKTIYELLDRVELLMVNVHPAMGFVRPLVPNTIQLGFMHIEPPKLLEEAS</sequence>
<dbReference type="EMBL" id="JADBJN010000002">
    <property type="protein sequence ID" value="KAG5678234.1"/>
    <property type="molecule type" value="Genomic_DNA"/>
</dbReference>
<protein>
    <recommendedName>
        <fullName evidence="7">UDP-glucuronosyltransferase</fullName>
    </recommendedName>
</protein>
<evidence type="ECO:0000256" key="2">
    <source>
        <dbReference type="ARBA" id="ARBA00022676"/>
    </source>
</evidence>
<dbReference type="OrthoDB" id="5835829at2759"/>
<feature type="signal peptide" evidence="4">
    <location>
        <begin position="1"/>
        <end position="17"/>
    </location>
</feature>